<proteinExistence type="predicted"/>
<dbReference type="Pfam" id="PF18941">
    <property type="entry name" value="DUF5688"/>
    <property type="match status" value="1"/>
</dbReference>
<dbReference type="InterPro" id="IPR043743">
    <property type="entry name" value="DUF5688"/>
</dbReference>
<dbReference type="EMBL" id="CZAB01000001">
    <property type="protein sequence ID" value="CUN94633.1"/>
    <property type="molecule type" value="Genomic_DNA"/>
</dbReference>
<evidence type="ECO:0000313" key="2">
    <source>
        <dbReference type="EMBL" id="SQB14662.1"/>
    </source>
</evidence>
<organism evidence="1 3">
    <name type="scientific">Enterocloster clostridioformis</name>
    <dbReference type="NCBI Taxonomy" id="1531"/>
    <lineage>
        <taxon>Bacteria</taxon>
        <taxon>Bacillati</taxon>
        <taxon>Bacillota</taxon>
        <taxon>Clostridia</taxon>
        <taxon>Lachnospirales</taxon>
        <taxon>Lachnospiraceae</taxon>
        <taxon>Enterocloster</taxon>
    </lineage>
</organism>
<keyword evidence="4" id="KW-1185">Reference proteome</keyword>
<evidence type="ECO:0000313" key="3">
    <source>
        <dbReference type="Proteomes" id="UP000095512"/>
    </source>
</evidence>
<dbReference type="AlphaFoldDB" id="A0A174B2L9"/>
<dbReference type="RefSeq" id="WP_174517517.1">
    <property type="nucleotide sequence ID" value="NZ_CAUDZF010000010.1"/>
</dbReference>
<reference evidence="1 3" key="1">
    <citation type="submission" date="2015-09" db="EMBL/GenBank/DDBJ databases">
        <authorList>
            <consortium name="Pathogen Informatics"/>
        </authorList>
    </citation>
    <scope>NUCLEOTIDE SEQUENCE [LARGE SCALE GENOMIC DNA]</scope>
    <source>
        <strain evidence="1 3">2789STDY5834865</strain>
    </source>
</reference>
<name>A0A174B2L9_9FIRM</name>
<protein>
    <submittedName>
        <fullName evidence="1">Transcriptional regulator</fullName>
    </submittedName>
</protein>
<gene>
    <name evidence="1" type="primary">MarR_1</name>
    <name evidence="2" type="synonym">MarR_4</name>
    <name evidence="1" type="ORF">ERS852480_00192</name>
    <name evidence="2" type="ORF">NCTC11224_03716</name>
</gene>
<sequence>MPKKADREHISRNEQIRRFIKKGLTVDGYAEDIDFIASIIRQEFTAVYHIGDIKAVVEQQTNRLAKMLMKSGKMDAAAFFLLIKVLMNVTHDGTQDEFGQMLNEAVTLGVDYMQRKDFQINGFLQDTDNLRSLADKLQEALMANDIEYSKFLMQIQKMVRESLSEQNINADVYIQKVTKNNNTEFMALVIHTPGEAVSPQVYLDSFFAQCQKGKAIEEIAAELISSYAQNKDFELSDVKGLVTDFEKVQEFLRLQLINKEFNSEKLQHTPHRDFENTDLTAVLRIHLPTQEHGEATILVSDALYSHWNKSMEELYPLALHNTMEANPAKIIRMLELVKNMFSDNCIGEDIKNFQMEPYEQYVLSNSTSVGGATVLLYPEVMEHLAQGAGADFFILWD</sequence>
<dbReference type="EMBL" id="UAVW01000015">
    <property type="protein sequence ID" value="SQB14662.1"/>
    <property type="molecule type" value="Genomic_DNA"/>
</dbReference>
<evidence type="ECO:0000313" key="4">
    <source>
        <dbReference type="Proteomes" id="UP000251853"/>
    </source>
</evidence>
<dbReference type="Proteomes" id="UP000095512">
    <property type="component" value="Unassembled WGS sequence"/>
</dbReference>
<accession>A0A174B2L9</accession>
<evidence type="ECO:0000313" key="1">
    <source>
        <dbReference type="EMBL" id="CUN94633.1"/>
    </source>
</evidence>
<reference evidence="2 4" key="2">
    <citation type="submission" date="2018-06" db="EMBL/GenBank/DDBJ databases">
        <authorList>
            <consortium name="Pathogen Informatics"/>
            <person name="Doyle S."/>
        </authorList>
    </citation>
    <scope>NUCLEOTIDE SEQUENCE [LARGE SCALE GENOMIC DNA]</scope>
    <source>
        <strain evidence="2 4">NCTC11224</strain>
    </source>
</reference>
<dbReference type="Proteomes" id="UP000251853">
    <property type="component" value="Unassembled WGS sequence"/>
</dbReference>